<accession>A0AB39VG47</accession>
<gene>
    <name evidence="4" type="primary">yhbY</name>
    <name evidence="4" type="ORF">AB8B22_09805</name>
</gene>
<proteinExistence type="predicted"/>
<dbReference type="EMBL" id="CP165644">
    <property type="protein sequence ID" value="XDU66670.1"/>
    <property type="molecule type" value="Genomic_DNA"/>
</dbReference>
<sequence>MVQQLSSRERAFLRKLAHNLEPVVRIGKEGIDENVLKSIAEVVKKRELIKVKILQNSSVGFDRELADEIAKDTKSIFVDKIGNILIFFKPKNTKDAVITTEFNEFKKKKNKK</sequence>
<dbReference type="AlphaFoldDB" id="A0AB39VG47"/>
<dbReference type="Pfam" id="PF01985">
    <property type="entry name" value="CRS1_YhbY"/>
    <property type="match status" value="1"/>
</dbReference>
<dbReference type="PANTHER" id="PTHR40065">
    <property type="entry name" value="RNA-BINDING PROTEIN YHBY"/>
    <property type="match status" value="1"/>
</dbReference>
<protein>
    <submittedName>
        <fullName evidence="4">Ribosome assembly RNA-binding protein YhbY</fullName>
    </submittedName>
</protein>
<name>A0AB39VG47_9FUSO</name>
<dbReference type="PROSITE" id="PS51295">
    <property type="entry name" value="CRM"/>
    <property type="match status" value="1"/>
</dbReference>
<dbReference type="GO" id="GO:0003723">
    <property type="term" value="F:RNA binding"/>
    <property type="evidence" value="ECO:0007669"/>
    <property type="project" value="UniProtKB-UniRule"/>
</dbReference>
<dbReference type="InterPro" id="IPR051925">
    <property type="entry name" value="RNA-binding_domain"/>
</dbReference>
<dbReference type="SUPFAM" id="SSF75471">
    <property type="entry name" value="YhbY-like"/>
    <property type="match status" value="1"/>
</dbReference>
<dbReference type="Gene3D" id="3.30.110.60">
    <property type="entry name" value="YhbY-like"/>
    <property type="match status" value="1"/>
</dbReference>
<dbReference type="PANTHER" id="PTHR40065:SF3">
    <property type="entry name" value="RNA-BINDING PROTEIN YHBY"/>
    <property type="match status" value="1"/>
</dbReference>
<evidence type="ECO:0000256" key="1">
    <source>
        <dbReference type="ARBA" id="ARBA00022884"/>
    </source>
</evidence>
<dbReference type="RefSeq" id="WP_369710973.1">
    <property type="nucleotide sequence ID" value="NZ_CP165644.1"/>
</dbReference>
<keyword evidence="1 2" id="KW-0694">RNA-binding</keyword>
<dbReference type="InterPro" id="IPR035920">
    <property type="entry name" value="YhbY-like_sf"/>
</dbReference>
<feature type="domain" description="CRM" evidence="3">
    <location>
        <begin position="3"/>
        <end position="100"/>
    </location>
</feature>
<dbReference type="KEGG" id="lrug:AB8B22_09805"/>
<dbReference type="InterPro" id="IPR017924">
    <property type="entry name" value="RNA-binding_YhbY"/>
</dbReference>
<evidence type="ECO:0000259" key="3">
    <source>
        <dbReference type="PROSITE" id="PS51295"/>
    </source>
</evidence>
<dbReference type="NCBIfam" id="TIGR00253">
    <property type="entry name" value="RNA_bind_YhbY"/>
    <property type="match status" value="1"/>
</dbReference>
<organism evidence="4">
    <name type="scientific">Leptotrichia rugosa</name>
    <dbReference type="NCBI Taxonomy" id="3239302"/>
    <lineage>
        <taxon>Bacteria</taxon>
        <taxon>Fusobacteriati</taxon>
        <taxon>Fusobacteriota</taxon>
        <taxon>Fusobacteriia</taxon>
        <taxon>Fusobacteriales</taxon>
        <taxon>Leptotrichiaceae</taxon>
        <taxon>Leptotrichia</taxon>
    </lineage>
</organism>
<dbReference type="SMART" id="SM01103">
    <property type="entry name" value="CRS1_YhbY"/>
    <property type="match status" value="1"/>
</dbReference>
<dbReference type="InterPro" id="IPR001890">
    <property type="entry name" value="RNA-binding_CRM"/>
</dbReference>
<evidence type="ECO:0000313" key="4">
    <source>
        <dbReference type="EMBL" id="XDU66670.1"/>
    </source>
</evidence>
<reference evidence="4" key="1">
    <citation type="submission" date="2024-07" db="EMBL/GenBank/DDBJ databases">
        <authorList>
            <person name="Li X.-J."/>
            <person name="Wang X."/>
        </authorList>
    </citation>
    <scope>NUCLEOTIDE SEQUENCE</scope>
    <source>
        <strain evidence="4">HSP-334</strain>
    </source>
</reference>
<evidence type="ECO:0000256" key="2">
    <source>
        <dbReference type="PROSITE-ProRule" id="PRU00626"/>
    </source>
</evidence>